<gene>
    <name evidence="4" type="ORF">PFY00_11075</name>
</gene>
<keyword evidence="3" id="KW-0119">Carbohydrate metabolism</keyword>
<dbReference type="InterPro" id="IPR011013">
    <property type="entry name" value="Gal_mutarotase_sf_dom"/>
</dbReference>
<dbReference type="PANTHER" id="PTHR10091">
    <property type="entry name" value="ALDOSE-1-EPIMERASE"/>
    <property type="match status" value="1"/>
</dbReference>
<dbReference type="Proteomes" id="UP001210720">
    <property type="component" value="Unassembled WGS sequence"/>
</dbReference>
<dbReference type="PANTHER" id="PTHR10091:SF0">
    <property type="entry name" value="GALACTOSE MUTAROTASE"/>
    <property type="match status" value="1"/>
</dbReference>
<evidence type="ECO:0000256" key="1">
    <source>
        <dbReference type="ARBA" id="ARBA00006206"/>
    </source>
</evidence>
<dbReference type="Gene3D" id="2.70.98.10">
    <property type="match status" value="1"/>
</dbReference>
<evidence type="ECO:0000313" key="5">
    <source>
        <dbReference type="Proteomes" id="UP001210720"/>
    </source>
</evidence>
<reference evidence="4 5" key="1">
    <citation type="submission" date="2023-01" db="EMBL/GenBank/DDBJ databases">
        <title>Thalassococcus onchidii sp. nov., isolated from a marine invertebrate from the South China Sea.</title>
        <authorList>
            <person name="Xu S."/>
            <person name="Liu Z."/>
            <person name="Xu Y."/>
        </authorList>
    </citation>
    <scope>NUCLEOTIDE SEQUENCE [LARGE SCALE GENOMIC DNA]</scope>
    <source>
        <strain evidence="4 5">KCTC 32084</strain>
    </source>
</reference>
<organism evidence="4 5">
    <name type="scientific">Thalassococcus lentus</name>
    <dbReference type="NCBI Taxonomy" id="1210524"/>
    <lineage>
        <taxon>Bacteria</taxon>
        <taxon>Pseudomonadati</taxon>
        <taxon>Pseudomonadota</taxon>
        <taxon>Alphaproteobacteria</taxon>
        <taxon>Rhodobacterales</taxon>
        <taxon>Roseobacteraceae</taxon>
        <taxon>Thalassococcus</taxon>
    </lineage>
</organism>
<comment type="caution">
    <text evidence="4">The sequence shown here is derived from an EMBL/GenBank/DDBJ whole genome shotgun (WGS) entry which is preliminary data.</text>
</comment>
<protein>
    <submittedName>
        <fullName evidence="4">Galactose mutarotase</fullName>
    </submittedName>
</protein>
<accession>A0ABT4XTH5</accession>
<comment type="similarity">
    <text evidence="1">Belongs to the aldose epimerase family.</text>
</comment>
<proteinExistence type="inferred from homology"/>
<keyword evidence="5" id="KW-1185">Reference proteome</keyword>
<dbReference type="InterPro" id="IPR014718">
    <property type="entry name" value="GH-type_carb-bd"/>
</dbReference>
<keyword evidence="2" id="KW-0413">Isomerase</keyword>
<dbReference type="InterPro" id="IPR008183">
    <property type="entry name" value="Aldose_1/G6P_1-epimerase"/>
</dbReference>
<sequence length="334" mass="35900">MPNINDFGTAPDGTAVKRIILERGDLRAQVITWGASLQALYRRGADHSLVLGADDFGSYLGPMRYFGAIVGRVANRIAGGTAVIDGQRYAFDQNERDCTTLHGGRSGTGSCNWVLEGATDSSCTLSLVLRDGQDGFPGALRLTALYELDGQGGVTVSMTGQCDVPTLCNLAHHAYWNLDGAPTTADHLMQVPAKHYLAVDELQIPKGPPQPVQGTRFDFQKPRVINNPDEPILDHNFCFETAQPDAVLCRLSAGGLMMTVHSDQPGLQVYDASGMNTAPQAGLGGIAYGPHAGIAIEPQHWPDAPNRPDFEQVTLLPGETYRQTSRFHFAEGGL</sequence>
<dbReference type="EMBL" id="JAQIOY010000003">
    <property type="protein sequence ID" value="MDA7425271.1"/>
    <property type="molecule type" value="Genomic_DNA"/>
</dbReference>
<evidence type="ECO:0000313" key="4">
    <source>
        <dbReference type="EMBL" id="MDA7425271.1"/>
    </source>
</evidence>
<dbReference type="RefSeq" id="WP_271432615.1">
    <property type="nucleotide sequence ID" value="NZ_JAQIOY010000003.1"/>
</dbReference>
<dbReference type="Pfam" id="PF01263">
    <property type="entry name" value="Aldose_epim"/>
    <property type="match status" value="1"/>
</dbReference>
<dbReference type="InterPro" id="IPR047215">
    <property type="entry name" value="Galactose_mutarotase-like"/>
</dbReference>
<dbReference type="CDD" id="cd09019">
    <property type="entry name" value="galactose_mutarotase_like"/>
    <property type="match status" value="1"/>
</dbReference>
<evidence type="ECO:0000256" key="2">
    <source>
        <dbReference type="ARBA" id="ARBA00023235"/>
    </source>
</evidence>
<name>A0ABT4XTH5_9RHOB</name>
<dbReference type="SUPFAM" id="SSF74650">
    <property type="entry name" value="Galactose mutarotase-like"/>
    <property type="match status" value="1"/>
</dbReference>
<evidence type="ECO:0000256" key="3">
    <source>
        <dbReference type="ARBA" id="ARBA00023277"/>
    </source>
</evidence>